<dbReference type="EC" id="2.7.1.17" evidence="6"/>
<dbReference type="GO" id="GO:0005997">
    <property type="term" value="P:xylulose metabolic process"/>
    <property type="evidence" value="ECO:0007669"/>
    <property type="project" value="TreeGrafter"/>
</dbReference>
<dbReference type="InterPro" id="IPR043129">
    <property type="entry name" value="ATPase_NBD"/>
</dbReference>
<dbReference type="Pfam" id="PF02782">
    <property type="entry name" value="FGGY_C"/>
    <property type="match status" value="1"/>
</dbReference>
<feature type="domain" description="Carbohydrate kinase FGGY N-terminal" evidence="7">
    <location>
        <begin position="136"/>
        <end position="295"/>
    </location>
</feature>
<organism evidence="9 10">
    <name type="scientific">Malassezia restricta (strain ATCC 96810 / NBRC 103918 / CBS 7877)</name>
    <name type="common">Seborrheic dermatitis infection agent</name>
    <dbReference type="NCBI Taxonomy" id="425264"/>
    <lineage>
        <taxon>Eukaryota</taxon>
        <taxon>Fungi</taxon>
        <taxon>Dikarya</taxon>
        <taxon>Basidiomycota</taxon>
        <taxon>Ustilaginomycotina</taxon>
        <taxon>Malasseziomycetes</taxon>
        <taxon>Malasseziales</taxon>
        <taxon>Malasseziaceae</taxon>
        <taxon>Malassezia</taxon>
    </lineage>
</organism>
<comment type="catalytic activity">
    <reaction evidence="5 6">
        <text>D-xylulose + ATP = D-xylulose 5-phosphate + ADP + H(+)</text>
        <dbReference type="Rhea" id="RHEA:10964"/>
        <dbReference type="ChEBI" id="CHEBI:15378"/>
        <dbReference type="ChEBI" id="CHEBI:17140"/>
        <dbReference type="ChEBI" id="CHEBI:30616"/>
        <dbReference type="ChEBI" id="CHEBI:57737"/>
        <dbReference type="ChEBI" id="CHEBI:456216"/>
        <dbReference type="EC" id="2.7.1.17"/>
    </reaction>
</comment>
<keyword evidence="6" id="KW-0119">Carbohydrate metabolism</keyword>
<dbReference type="CDD" id="cd07776">
    <property type="entry name" value="ASKHA_NBD_FGGY_SpXK-like"/>
    <property type="match status" value="1"/>
</dbReference>
<dbReference type="PANTHER" id="PTHR10196">
    <property type="entry name" value="SUGAR KINASE"/>
    <property type="match status" value="1"/>
</dbReference>
<evidence type="ECO:0000256" key="3">
    <source>
        <dbReference type="ARBA" id="ARBA00022679"/>
    </source>
</evidence>
<keyword evidence="6" id="KW-0067">ATP-binding</keyword>
<accession>A0A3G2S804</accession>
<sequence length="529" mass="57980">MSSAYFVGLDLSTQALKASLLDASLRGVDEVSVRFDVDVPEFGTSGGVLRHGHALLDEPEAVAAPVDMYVAAMDVLWDRIAEKWPVDRIVALSAAGQQHASVYWAQGATDLLRDVEAHAPLRPQLAGAFSRAIVPNWQDATTLDECAELMRWADTTGGMCEVTGSMAHTRFTGAQILRWRRRHPEQYARTERIALVSNFVTTLLLAGGADARIAPLDQSDACGMNLWDMRTRAWSQPLLAMVDGAQAGALEAKLGHVVLDPRVPVGRVGTWLQRRYGLASSCLVCQATGDNPATLQCLTPRMGEAVISLGTSDTVLLPSQVYTPDPTYHIFAHPVTTGEAHGTPPYFLMLVYKNGSLAREWVRDTYAGGTWAGFDAALQSAAEPLQHGTGFFWLRPEIIPWHARGLHRFNEHDEPIEAFEDATYHVPAIVQSQCLAFKTSIDRVLRTSRTPLQRVYVVGGAAENEHVCQLLADVLGCDVARPRIVGRSAETGQRVPYNYCSVGAACRARWVWAVMQGEHAPFETTHTTW</sequence>
<keyword evidence="10" id="KW-1185">Reference proteome</keyword>
<dbReference type="VEuPathDB" id="FungiDB:DNF11_3060"/>
<dbReference type="InterPro" id="IPR018485">
    <property type="entry name" value="FGGY_C"/>
</dbReference>
<evidence type="ECO:0000313" key="9">
    <source>
        <dbReference type="EMBL" id="AYO44010.1"/>
    </source>
</evidence>
<protein>
    <recommendedName>
        <fullName evidence="6">Xylulose kinase</fullName>
        <ecNumber evidence="6">2.7.1.17</ecNumber>
    </recommendedName>
</protein>
<dbReference type="AlphaFoldDB" id="A0A3G2S804"/>
<dbReference type="PANTHER" id="PTHR10196:SF57">
    <property type="entry name" value="XYLULOSE KINASE"/>
    <property type="match status" value="1"/>
</dbReference>
<keyword evidence="6" id="KW-0547">Nucleotide-binding</keyword>
<dbReference type="EMBL" id="CP033152">
    <property type="protein sequence ID" value="AYO44010.1"/>
    <property type="molecule type" value="Genomic_DNA"/>
</dbReference>
<evidence type="ECO:0000259" key="8">
    <source>
        <dbReference type="Pfam" id="PF02782"/>
    </source>
</evidence>
<evidence type="ECO:0000256" key="5">
    <source>
        <dbReference type="ARBA" id="ARBA00048885"/>
    </source>
</evidence>
<dbReference type="GO" id="GO:0004856">
    <property type="term" value="F:D-xylulokinase activity"/>
    <property type="evidence" value="ECO:0007669"/>
    <property type="project" value="UniProtKB-UniRule"/>
</dbReference>
<dbReference type="OrthoDB" id="1728974at2759"/>
<dbReference type="Proteomes" id="UP000269793">
    <property type="component" value="Chromosome V"/>
</dbReference>
<proteinExistence type="inferred from homology"/>
<comment type="similarity">
    <text evidence="1 6">Belongs to the FGGY kinase family.</text>
</comment>
<dbReference type="InterPro" id="IPR042024">
    <property type="entry name" value="D-XK_euk"/>
</dbReference>
<dbReference type="Pfam" id="PF00370">
    <property type="entry name" value="FGGY_N"/>
    <property type="match status" value="1"/>
</dbReference>
<keyword evidence="4 6" id="KW-0418">Kinase</keyword>
<evidence type="ECO:0000256" key="4">
    <source>
        <dbReference type="ARBA" id="ARBA00022777"/>
    </source>
</evidence>
<dbReference type="Gene3D" id="3.30.420.40">
    <property type="match status" value="2"/>
</dbReference>
<reference evidence="9 10" key="1">
    <citation type="submission" date="2018-10" db="EMBL/GenBank/DDBJ databases">
        <title>Complete genome sequence of Malassezia restricta CBS 7877.</title>
        <authorList>
            <person name="Morand S.C."/>
            <person name="Bertignac M."/>
            <person name="Iltis A."/>
            <person name="Kolder I."/>
            <person name="Pirovano W."/>
            <person name="Jourdain R."/>
            <person name="Clavaud C."/>
        </authorList>
    </citation>
    <scope>NUCLEOTIDE SEQUENCE [LARGE SCALE GENOMIC DNA]</scope>
    <source>
        <strain evidence="9 10">CBS 7877</strain>
    </source>
</reference>
<dbReference type="InterPro" id="IPR018484">
    <property type="entry name" value="FGGY_N"/>
</dbReference>
<dbReference type="GO" id="GO:0005524">
    <property type="term" value="F:ATP binding"/>
    <property type="evidence" value="ECO:0007669"/>
    <property type="project" value="UniProtKB-UniRule"/>
</dbReference>
<dbReference type="GO" id="GO:0042732">
    <property type="term" value="P:D-xylose metabolic process"/>
    <property type="evidence" value="ECO:0007669"/>
    <property type="project" value="UniProtKB-UniRule"/>
</dbReference>
<dbReference type="STRING" id="425264.A0A3G2S804"/>
<evidence type="ECO:0000256" key="6">
    <source>
        <dbReference type="RuleBase" id="RU367058"/>
    </source>
</evidence>
<dbReference type="SUPFAM" id="SSF53067">
    <property type="entry name" value="Actin-like ATPase domain"/>
    <property type="match status" value="2"/>
</dbReference>
<name>A0A3G2S804_MALR7</name>
<gene>
    <name evidence="9" type="primary">xks1</name>
    <name evidence="9" type="ORF">DNF11_3060</name>
</gene>
<comment type="function">
    <text evidence="6">Highly specific D-xylulose kinase which participates in the catabolism of xylose. Xylose is a major component of hemicelluloses such as xylan. Most fungi utilize D-xylose via three enzymatic reactions, xylose reductase (XR), xylitol dehydrogenase (XDH), and xylulokinase, to form xylulose 5-phosphate, which enters pentose phosphate pathway.</text>
</comment>
<evidence type="ECO:0000256" key="2">
    <source>
        <dbReference type="ARBA" id="ARBA00022629"/>
    </source>
</evidence>
<evidence type="ECO:0000313" key="10">
    <source>
        <dbReference type="Proteomes" id="UP000269793"/>
    </source>
</evidence>
<keyword evidence="2 6" id="KW-0859">Xylose metabolism</keyword>
<feature type="domain" description="Carbohydrate kinase FGGY C-terminal" evidence="8">
    <location>
        <begin position="305"/>
        <end position="484"/>
    </location>
</feature>
<evidence type="ECO:0000256" key="1">
    <source>
        <dbReference type="ARBA" id="ARBA00009156"/>
    </source>
</evidence>
<keyword evidence="3 6" id="KW-0808">Transferase</keyword>
<evidence type="ECO:0000259" key="7">
    <source>
        <dbReference type="Pfam" id="PF00370"/>
    </source>
</evidence>
<dbReference type="GO" id="GO:0005829">
    <property type="term" value="C:cytosol"/>
    <property type="evidence" value="ECO:0007669"/>
    <property type="project" value="TreeGrafter"/>
</dbReference>